<gene>
    <name evidence="2" type="ORF">METZ01_LOCUS104106</name>
</gene>
<reference evidence="2" key="1">
    <citation type="submission" date="2018-05" db="EMBL/GenBank/DDBJ databases">
        <authorList>
            <person name="Lanie J.A."/>
            <person name="Ng W.-L."/>
            <person name="Kazmierczak K.M."/>
            <person name="Andrzejewski T.M."/>
            <person name="Davidsen T.M."/>
            <person name="Wayne K.J."/>
            <person name="Tettelin H."/>
            <person name="Glass J.I."/>
            <person name="Rusch D."/>
            <person name="Podicherti R."/>
            <person name="Tsui H.-C.T."/>
            <person name="Winkler M.E."/>
        </authorList>
    </citation>
    <scope>NUCLEOTIDE SEQUENCE</scope>
</reference>
<keyword evidence="1" id="KW-0812">Transmembrane</keyword>
<proteinExistence type="predicted"/>
<organism evidence="2">
    <name type="scientific">marine metagenome</name>
    <dbReference type="NCBI Taxonomy" id="408172"/>
    <lineage>
        <taxon>unclassified sequences</taxon>
        <taxon>metagenomes</taxon>
        <taxon>ecological metagenomes</taxon>
    </lineage>
</organism>
<protein>
    <submittedName>
        <fullName evidence="2">Uncharacterized protein</fullName>
    </submittedName>
</protein>
<feature type="transmembrane region" description="Helical" evidence="1">
    <location>
        <begin position="6"/>
        <end position="26"/>
    </location>
</feature>
<keyword evidence="1" id="KW-1133">Transmembrane helix</keyword>
<evidence type="ECO:0000313" key="2">
    <source>
        <dbReference type="EMBL" id="SVA51252.1"/>
    </source>
</evidence>
<dbReference type="AlphaFoldDB" id="A0A381WFL7"/>
<name>A0A381WFL7_9ZZZZ</name>
<evidence type="ECO:0000256" key="1">
    <source>
        <dbReference type="SAM" id="Phobius"/>
    </source>
</evidence>
<keyword evidence="1" id="KW-0472">Membrane</keyword>
<accession>A0A381WFL7</accession>
<sequence length="45" mass="5121">MEILSIICLGILGTIVVLAGIGYCILYSRGHRNIYHPLYSYHVVW</sequence>
<dbReference type="EMBL" id="UINC01011641">
    <property type="protein sequence ID" value="SVA51252.1"/>
    <property type="molecule type" value="Genomic_DNA"/>
</dbReference>